<dbReference type="PANTHER" id="PTHR30182:SF1">
    <property type="entry name" value="L-SERINE DEHYDRATASE 1"/>
    <property type="match status" value="1"/>
</dbReference>
<gene>
    <name evidence="16" type="ORF">GCM10025875_28940</name>
</gene>
<comment type="similarity">
    <text evidence="3">Belongs to the iron-sulfur dependent L-serine dehydratase family.</text>
</comment>
<dbReference type="PANTHER" id="PTHR30182">
    <property type="entry name" value="L-SERINE DEHYDRATASE"/>
    <property type="match status" value="1"/>
</dbReference>
<evidence type="ECO:0000256" key="13">
    <source>
        <dbReference type="ARBA" id="ARBA00049406"/>
    </source>
</evidence>
<evidence type="ECO:0000256" key="12">
    <source>
        <dbReference type="ARBA" id="ARBA00041766"/>
    </source>
</evidence>
<evidence type="ECO:0000313" key="16">
    <source>
        <dbReference type="EMBL" id="GMA32902.1"/>
    </source>
</evidence>
<sequence>MTYISALELFSVGIGPSSSHTVGPMRAAATFVANLSERGLLARVDKVAVVLCGSLGATGEGHGTPDAVVAGLRGLDPRTCDVEEVPGAWEALGDGAEIELAGGHRLTMARRDIRLAPLTRLPGHPNGIRLTASTTADDGAAHVLHEAVAYSIGGGFVVWEEELTDGGDSDLAAVLAETPDGDAATLPGRGAPAAPALGPTAPAPPTVAAPPSAAPTSARAADLTSFDSATELLEVCRRTGADIAEVAWAQEAALRPEIDVAAGLDAVWAAMSACVDAGLTNEGQLPGRLGVRRRASAQRARLEALEARGRSRRSRPTTPPPTPPPTPPATSPSSGCRRSRWRSTRRTPTADGW</sequence>
<dbReference type="Proteomes" id="UP001157161">
    <property type="component" value="Unassembled WGS sequence"/>
</dbReference>
<feature type="compositionally biased region" description="Pro residues" evidence="14">
    <location>
        <begin position="317"/>
        <end position="330"/>
    </location>
</feature>
<dbReference type="Pfam" id="PF03315">
    <property type="entry name" value="SDH_beta"/>
    <property type="match status" value="1"/>
</dbReference>
<keyword evidence="10" id="KW-0411">Iron-sulfur</keyword>
<keyword evidence="7" id="KW-0004">4Fe-4S</keyword>
<dbReference type="InterPro" id="IPR005131">
    <property type="entry name" value="Ser_deHydtase_bsu"/>
</dbReference>
<dbReference type="EMBL" id="BSUM01000001">
    <property type="protein sequence ID" value="GMA32902.1"/>
    <property type="molecule type" value="Genomic_DNA"/>
</dbReference>
<dbReference type="GO" id="GO:0003941">
    <property type="term" value="F:L-serine ammonia-lyase activity"/>
    <property type="evidence" value="ECO:0007669"/>
    <property type="project" value="UniProtKB-EC"/>
</dbReference>
<comment type="pathway">
    <text evidence="2">Carbohydrate biosynthesis; gluconeogenesis.</text>
</comment>
<evidence type="ECO:0000256" key="1">
    <source>
        <dbReference type="ARBA" id="ARBA00001966"/>
    </source>
</evidence>
<evidence type="ECO:0000256" key="3">
    <source>
        <dbReference type="ARBA" id="ARBA00008636"/>
    </source>
</evidence>
<keyword evidence="17" id="KW-1185">Reference proteome</keyword>
<keyword evidence="11" id="KW-0456">Lyase</keyword>
<dbReference type="InterPro" id="IPR051318">
    <property type="entry name" value="Fe-S_L-Ser"/>
</dbReference>
<comment type="caution">
    <text evidence="16">The sequence shown here is derived from an EMBL/GenBank/DDBJ whole genome shotgun (WGS) entry which is preliminary data.</text>
</comment>
<evidence type="ECO:0000256" key="8">
    <source>
        <dbReference type="ARBA" id="ARBA00022723"/>
    </source>
</evidence>
<keyword evidence="6" id="KW-0312">Gluconeogenesis</keyword>
<dbReference type="FunFam" id="3.30.1330.90:FF:000001">
    <property type="entry name" value="L-serine ammonia-lyase 1"/>
    <property type="match status" value="1"/>
</dbReference>
<evidence type="ECO:0000259" key="15">
    <source>
        <dbReference type="Pfam" id="PF03315"/>
    </source>
</evidence>
<dbReference type="GO" id="GO:0006094">
    <property type="term" value="P:gluconeogenesis"/>
    <property type="evidence" value="ECO:0007669"/>
    <property type="project" value="UniProtKB-KW"/>
</dbReference>
<comment type="cofactor">
    <cofactor evidence="1">
        <name>[4Fe-4S] cluster</name>
        <dbReference type="ChEBI" id="CHEBI:49883"/>
    </cofactor>
</comment>
<evidence type="ECO:0000256" key="10">
    <source>
        <dbReference type="ARBA" id="ARBA00023014"/>
    </source>
</evidence>
<dbReference type="InterPro" id="IPR029009">
    <property type="entry name" value="ASB_dom_sf"/>
</dbReference>
<evidence type="ECO:0000256" key="5">
    <source>
        <dbReference type="ARBA" id="ARBA00018995"/>
    </source>
</evidence>
<evidence type="ECO:0000256" key="6">
    <source>
        <dbReference type="ARBA" id="ARBA00022432"/>
    </source>
</evidence>
<evidence type="ECO:0000256" key="9">
    <source>
        <dbReference type="ARBA" id="ARBA00023004"/>
    </source>
</evidence>
<name>A0AA37XH93_9MICO</name>
<feature type="region of interest" description="Disordered" evidence="14">
    <location>
        <begin position="305"/>
        <end position="353"/>
    </location>
</feature>
<dbReference type="AlphaFoldDB" id="A0AA37XH93"/>
<evidence type="ECO:0000256" key="11">
    <source>
        <dbReference type="ARBA" id="ARBA00023239"/>
    </source>
</evidence>
<comment type="catalytic activity">
    <reaction evidence="13">
        <text>L-serine = pyruvate + NH4(+)</text>
        <dbReference type="Rhea" id="RHEA:19169"/>
        <dbReference type="ChEBI" id="CHEBI:15361"/>
        <dbReference type="ChEBI" id="CHEBI:28938"/>
        <dbReference type="ChEBI" id="CHEBI:33384"/>
        <dbReference type="EC" id="4.3.1.17"/>
    </reaction>
</comment>
<accession>A0AA37XH93</accession>
<feature type="region of interest" description="Disordered" evidence="14">
    <location>
        <begin position="180"/>
        <end position="216"/>
    </location>
</feature>
<organism evidence="16 17">
    <name type="scientific">Litorihabitans aurantiacus</name>
    <dbReference type="NCBI Taxonomy" id="1930061"/>
    <lineage>
        <taxon>Bacteria</taxon>
        <taxon>Bacillati</taxon>
        <taxon>Actinomycetota</taxon>
        <taxon>Actinomycetes</taxon>
        <taxon>Micrococcales</taxon>
        <taxon>Beutenbergiaceae</taxon>
        <taxon>Litorihabitans</taxon>
    </lineage>
</organism>
<feature type="domain" description="Serine dehydratase beta chain" evidence="15">
    <location>
        <begin position="5"/>
        <end position="162"/>
    </location>
</feature>
<keyword evidence="8" id="KW-0479">Metal-binding</keyword>
<protein>
    <recommendedName>
        <fullName evidence="5">L-serine dehydratase</fullName>
        <ecNumber evidence="4">4.3.1.17</ecNumber>
    </recommendedName>
    <alternativeName>
        <fullName evidence="12">L-serine deaminase</fullName>
    </alternativeName>
</protein>
<dbReference type="GO" id="GO:0046872">
    <property type="term" value="F:metal ion binding"/>
    <property type="evidence" value="ECO:0007669"/>
    <property type="project" value="UniProtKB-KW"/>
</dbReference>
<evidence type="ECO:0000256" key="14">
    <source>
        <dbReference type="SAM" id="MobiDB-lite"/>
    </source>
</evidence>
<dbReference type="SUPFAM" id="SSF143548">
    <property type="entry name" value="Serine metabolism enzymes domain"/>
    <property type="match status" value="1"/>
</dbReference>
<evidence type="ECO:0000256" key="7">
    <source>
        <dbReference type="ARBA" id="ARBA00022485"/>
    </source>
</evidence>
<dbReference type="Gene3D" id="3.30.1330.90">
    <property type="entry name" value="D-3-phosphoglycerate dehydrogenase, domain 3"/>
    <property type="match status" value="1"/>
</dbReference>
<evidence type="ECO:0000256" key="4">
    <source>
        <dbReference type="ARBA" id="ARBA00012093"/>
    </source>
</evidence>
<keyword evidence="9" id="KW-0408">Iron</keyword>
<dbReference type="GO" id="GO:0051539">
    <property type="term" value="F:4 iron, 4 sulfur cluster binding"/>
    <property type="evidence" value="ECO:0007669"/>
    <property type="project" value="UniProtKB-KW"/>
</dbReference>
<feature type="compositionally biased region" description="Low complexity" evidence="14">
    <location>
        <begin position="183"/>
        <end position="200"/>
    </location>
</feature>
<evidence type="ECO:0000313" key="17">
    <source>
        <dbReference type="Proteomes" id="UP001157161"/>
    </source>
</evidence>
<proteinExistence type="inferred from homology"/>
<evidence type="ECO:0000256" key="2">
    <source>
        <dbReference type="ARBA" id="ARBA00004742"/>
    </source>
</evidence>
<dbReference type="EC" id="4.3.1.17" evidence="4"/>
<reference evidence="16" key="2">
    <citation type="submission" date="2023-02" db="EMBL/GenBank/DDBJ databases">
        <authorList>
            <person name="Sun Q."/>
            <person name="Mori K."/>
        </authorList>
    </citation>
    <scope>NUCLEOTIDE SEQUENCE</scope>
    <source>
        <strain evidence="16">NBRC 112290</strain>
    </source>
</reference>
<reference evidence="16" key="1">
    <citation type="journal article" date="2014" name="Int. J. Syst. Evol. Microbiol.">
        <title>Complete genome sequence of Corynebacterium casei LMG S-19264T (=DSM 44701T), isolated from a smear-ripened cheese.</title>
        <authorList>
            <consortium name="US DOE Joint Genome Institute (JGI-PGF)"/>
            <person name="Walter F."/>
            <person name="Albersmeier A."/>
            <person name="Kalinowski J."/>
            <person name="Ruckert C."/>
        </authorList>
    </citation>
    <scope>NUCLEOTIDE SEQUENCE</scope>
    <source>
        <strain evidence="16">NBRC 112290</strain>
    </source>
</reference>